<dbReference type="EMBL" id="FUXL01000025">
    <property type="protein sequence ID" value="SKA38322.1"/>
    <property type="molecule type" value="Genomic_DNA"/>
</dbReference>
<dbReference type="AlphaFoldDB" id="A0A1T4TCW1"/>
<sequence length="96" mass="10870">MHESEMEGIRARDPETDYLQDAYIAGDMTTDEMIAALDRHYKPQVKRSHESPCETAARLRAEMGIELKEGVSKPLPKAAYDEMWGEDQCPSAPTRD</sequence>
<evidence type="ECO:0000313" key="2">
    <source>
        <dbReference type="Proteomes" id="UP000190135"/>
    </source>
</evidence>
<protein>
    <recommendedName>
        <fullName evidence="3">Antitoxin VbhA domain-containing protein</fullName>
    </recommendedName>
</protein>
<proteinExistence type="predicted"/>
<evidence type="ECO:0000313" key="1">
    <source>
        <dbReference type="EMBL" id="SKA38322.1"/>
    </source>
</evidence>
<name>A0A1T4TCW1_9HYPH</name>
<dbReference type="Proteomes" id="UP000190135">
    <property type="component" value="Unassembled WGS sequence"/>
</dbReference>
<evidence type="ECO:0008006" key="3">
    <source>
        <dbReference type="Google" id="ProtNLM"/>
    </source>
</evidence>
<dbReference type="CDD" id="cd11586">
    <property type="entry name" value="VbhA_like"/>
    <property type="match status" value="1"/>
</dbReference>
<reference evidence="2" key="1">
    <citation type="submission" date="2017-02" db="EMBL/GenBank/DDBJ databases">
        <authorList>
            <person name="Varghese N."/>
            <person name="Submissions S."/>
        </authorList>
    </citation>
    <scope>NUCLEOTIDE SEQUENCE [LARGE SCALE GENOMIC DNA]</scope>
    <source>
        <strain evidence="2">USBA 369</strain>
    </source>
</reference>
<organism evidence="1 2">
    <name type="scientific">Consotaella salsifontis</name>
    <dbReference type="NCBI Taxonomy" id="1365950"/>
    <lineage>
        <taxon>Bacteria</taxon>
        <taxon>Pseudomonadati</taxon>
        <taxon>Pseudomonadota</taxon>
        <taxon>Alphaproteobacteria</taxon>
        <taxon>Hyphomicrobiales</taxon>
        <taxon>Aurantimonadaceae</taxon>
        <taxon>Consotaella</taxon>
    </lineage>
</organism>
<dbReference type="InterPro" id="IPR033788">
    <property type="entry name" value="VbhA-like"/>
</dbReference>
<accession>A0A1T4TCW1</accession>
<keyword evidence="2" id="KW-1185">Reference proteome</keyword>
<gene>
    <name evidence="1" type="ORF">SAMN05428963_1255</name>
</gene>